<dbReference type="EMBL" id="FOEF01000012">
    <property type="protein sequence ID" value="SEP48438.1"/>
    <property type="molecule type" value="Genomic_DNA"/>
</dbReference>
<keyword evidence="2" id="KW-1185">Reference proteome</keyword>
<organism evidence="1 2">
    <name type="scientific">Amycolatopsis saalfeldensis</name>
    <dbReference type="NCBI Taxonomy" id="394193"/>
    <lineage>
        <taxon>Bacteria</taxon>
        <taxon>Bacillati</taxon>
        <taxon>Actinomycetota</taxon>
        <taxon>Actinomycetes</taxon>
        <taxon>Pseudonocardiales</taxon>
        <taxon>Pseudonocardiaceae</taxon>
        <taxon>Amycolatopsis</taxon>
    </lineage>
</organism>
<gene>
    <name evidence="1" type="ORF">SAMN04489732_11238</name>
</gene>
<proteinExistence type="predicted"/>
<dbReference type="AlphaFoldDB" id="A0A1H8YAC5"/>
<name>A0A1H8YAC5_9PSEU</name>
<dbReference type="Proteomes" id="UP000198582">
    <property type="component" value="Unassembled WGS sequence"/>
</dbReference>
<protein>
    <submittedName>
        <fullName evidence="1">Uncharacterized protein</fullName>
    </submittedName>
</protein>
<sequence length="85" mass="8879">MIAGKSRVDSALPAAGLDHIHTAGASRAGGAGSAAVLAWQVGHTGVGAKRPRGVPQRVHPVATAFAYRVVWRVRSRSNQVAMERL</sequence>
<accession>A0A1H8YAC5</accession>
<evidence type="ECO:0000313" key="1">
    <source>
        <dbReference type="EMBL" id="SEP48438.1"/>
    </source>
</evidence>
<evidence type="ECO:0000313" key="2">
    <source>
        <dbReference type="Proteomes" id="UP000198582"/>
    </source>
</evidence>
<reference evidence="1 2" key="1">
    <citation type="submission" date="2016-10" db="EMBL/GenBank/DDBJ databases">
        <authorList>
            <person name="de Groot N.N."/>
        </authorList>
    </citation>
    <scope>NUCLEOTIDE SEQUENCE [LARGE SCALE GENOMIC DNA]</scope>
    <source>
        <strain evidence="1 2">DSM 44993</strain>
    </source>
</reference>